<keyword evidence="2" id="KW-1185">Reference proteome</keyword>
<evidence type="ECO:0000313" key="1">
    <source>
        <dbReference type="EMBL" id="OAF67170.1"/>
    </source>
</evidence>
<dbReference type="AlphaFoldDB" id="A0A177AZ77"/>
<accession>A0A177AZ77</accession>
<comment type="caution">
    <text evidence="1">The sequence shown here is derived from an EMBL/GenBank/DDBJ whole genome shotgun (WGS) entry which is preliminary data.</text>
</comment>
<protein>
    <submittedName>
        <fullName evidence="1">Uncharacterized protein</fullName>
    </submittedName>
</protein>
<dbReference type="EMBL" id="LWCA01000731">
    <property type="protein sequence ID" value="OAF67170.1"/>
    <property type="molecule type" value="Genomic_DNA"/>
</dbReference>
<gene>
    <name evidence="1" type="ORF">A3Q56_05121</name>
</gene>
<proteinExistence type="predicted"/>
<organism evidence="1 2">
    <name type="scientific">Intoshia linei</name>
    <dbReference type="NCBI Taxonomy" id="1819745"/>
    <lineage>
        <taxon>Eukaryota</taxon>
        <taxon>Metazoa</taxon>
        <taxon>Spiralia</taxon>
        <taxon>Lophotrochozoa</taxon>
        <taxon>Mesozoa</taxon>
        <taxon>Orthonectida</taxon>
        <taxon>Rhopaluridae</taxon>
        <taxon>Intoshia</taxon>
    </lineage>
</organism>
<reference evidence="1 2" key="1">
    <citation type="submission" date="2016-04" db="EMBL/GenBank/DDBJ databases">
        <title>The genome of Intoshia linei affirms orthonectids as highly simplified spiralians.</title>
        <authorList>
            <person name="Mikhailov K.V."/>
            <person name="Slusarev G.S."/>
            <person name="Nikitin M.A."/>
            <person name="Logacheva M.D."/>
            <person name="Penin A."/>
            <person name="Aleoshin V."/>
            <person name="Panchin Y.V."/>
        </authorList>
    </citation>
    <scope>NUCLEOTIDE SEQUENCE [LARGE SCALE GENOMIC DNA]</scope>
    <source>
        <strain evidence="1">Intl2013</strain>
        <tissue evidence="1">Whole animal</tissue>
    </source>
</reference>
<name>A0A177AZ77_9BILA</name>
<evidence type="ECO:0000313" key="2">
    <source>
        <dbReference type="Proteomes" id="UP000078046"/>
    </source>
</evidence>
<dbReference type="Proteomes" id="UP000078046">
    <property type="component" value="Unassembled WGS sequence"/>
</dbReference>
<sequence>MTRLPSKNKVFGRYHHLIMVNSGVSKTIILNILAKEINDLWTRFSLEPISLGLINLKLKKIIVSYKKLIKNINRNKTKPNWAEILNIRDYKIKLKIIQGKKPRKSLQVANFQYERYKDDEGIENDLSDINYVNLPNKLVPTMLERHWTKKEHPFDVADTIEIAERSLATMGSYINSVKSNTMLKSKTMLKFNSIFDNN</sequence>